<organism evidence="3 4">
    <name type="scientific">Massilia norwichensis</name>
    <dbReference type="NCBI Taxonomy" id="1442366"/>
    <lineage>
        <taxon>Bacteria</taxon>
        <taxon>Pseudomonadati</taxon>
        <taxon>Pseudomonadota</taxon>
        <taxon>Betaproteobacteria</taxon>
        <taxon>Burkholderiales</taxon>
        <taxon>Oxalobacteraceae</taxon>
        <taxon>Telluria group</taxon>
        <taxon>Massilia</taxon>
    </lineage>
</organism>
<comment type="caution">
    <text evidence="3">The sequence shown here is derived from an EMBL/GenBank/DDBJ whole genome shotgun (WGS) entry which is preliminary data.</text>
</comment>
<dbReference type="PANTHER" id="PTHR43434">
    <property type="entry name" value="PHOSPHOGLYCOLATE PHOSPHATASE"/>
    <property type="match status" value="1"/>
</dbReference>
<dbReference type="InterPro" id="IPR006439">
    <property type="entry name" value="HAD-SF_hydro_IA"/>
</dbReference>
<dbReference type="PRINTS" id="PR00413">
    <property type="entry name" value="HADHALOGNASE"/>
</dbReference>
<dbReference type="Pfam" id="PF00702">
    <property type="entry name" value="Hydrolase"/>
    <property type="match status" value="1"/>
</dbReference>
<dbReference type="Gene3D" id="3.40.50.1000">
    <property type="entry name" value="HAD superfamily/HAD-like"/>
    <property type="match status" value="1"/>
</dbReference>
<accession>A0ABT2A501</accession>
<dbReference type="Proteomes" id="UP001205560">
    <property type="component" value="Unassembled WGS sequence"/>
</dbReference>
<dbReference type="EMBL" id="JANUGX010000008">
    <property type="protein sequence ID" value="MCS0589249.1"/>
    <property type="molecule type" value="Genomic_DNA"/>
</dbReference>
<dbReference type="InterPro" id="IPR023198">
    <property type="entry name" value="PGP-like_dom2"/>
</dbReference>
<keyword evidence="1 3" id="KW-0378">Hydrolase</keyword>
<reference evidence="3 4" key="1">
    <citation type="submission" date="2022-08" db="EMBL/GenBank/DDBJ databases">
        <title>Reclassification of Massilia species as members of the genera Telluria, Duganella, Pseudoduganella, Mokoshia gen. nov. and Zemynaea gen. nov. using orthogonal and non-orthogonal genome-based approaches.</title>
        <authorList>
            <person name="Bowman J.P."/>
        </authorList>
    </citation>
    <scope>NUCLEOTIDE SEQUENCE [LARGE SCALE GENOMIC DNA]</scope>
    <source>
        <strain evidence="3 4">LMG 28164</strain>
    </source>
</reference>
<dbReference type="GO" id="GO:0016787">
    <property type="term" value="F:hydrolase activity"/>
    <property type="evidence" value="ECO:0007669"/>
    <property type="project" value="UniProtKB-KW"/>
</dbReference>
<keyword evidence="4" id="KW-1185">Reference proteome</keyword>
<protein>
    <submittedName>
        <fullName evidence="3">HAD-IA family hydrolase</fullName>
    </submittedName>
</protein>
<evidence type="ECO:0000256" key="2">
    <source>
        <dbReference type="ARBA" id="ARBA00022842"/>
    </source>
</evidence>
<dbReference type="InterPro" id="IPR050155">
    <property type="entry name" value="HAD-like_hydrolase_sf"/>
</dbReference>
<dbReference type="InterPro" id="IPR023214">
    <property type="entry name" value="HAD_sf"/>
</dbReference>
<dbReference type="InterPro" id="IPR036412">
    <property type="entry name" value="HAD-like_sf"/>
</dbReference>
<dbReference type="SUPFAM" id="SSF56784">
    <property type="entry name" value="HAD-like"/>
    <property type="match status" value="1"/>
</dbReference>
<evidence type="ECO:0000313" key="4">
    <source>
        <dbReference type="Proteomes" id="UP001205560"/>
    </source>
</evidence>
<dbReference type="RefSeq" id="WP_258845020.1">
    <property type="nucleotide sequence ID" value="NZ_JANUGX010000008.1"/>
</dbReference>
<dbReference type="NCBIfam" id="TIGR01549">
    <property type="entry name" value="HAD-SF-IA-v1"/>
    <property type="match status" value="1"/>
</dbReference>
<dbReference type="PANTHER" id="PTHR43434:SF23">
    <property type="entry name" value="PHOSPHOGLYCOLATE PHOSPHATASE"/>
    <property type="match status" value="1"/>
</dbReference>
<dbReference type="SFLD" id="SFLDS00003">
    <property type="entry name" value="Haloacid_Dehalogenase"/>
    <property type="match status" value="1"/>
</dbReference>
<name>A0ABT2A501_9BURK</name>
<sequence>MTFPSRLPAPRAVLFDLDGTLADTAPDLAAAVNWLRTERGLEPTPYAVLRPTASAGARGMIGAAFGLQPGDEGYETLRLQWFDRYQSAMAVETTLFDGVPELLKGIEEAGMAWGVVTNKPMRFTDPLIPQIGLAHAGCIVSGDTTGFAKPHPAPLLEGARLLGLPPETCWYVGDDLRDVEAGRAAGMVTVACGWGYCGDIPPATWGADYLLETPLQLLQLLREVVEAAHVA</sequence>
<proteinExistence type="predicted"/>
<dbReference type="Gene3D" id="1.10.150.240">
    <property type="entry name" value="Putative phosphatase, domain 2"/>
    <property type="match status" value="1"/>
</dbReference>
<dbReference type="SFLD" id="SFLDG01129">
    <property type="entry name" value="C1.5:_HAD__Beta-PGM__Phosphata"/>
    <property type="match status" value="1"/>
</dbReference>
<gene>
    <name evidence="3" type="ORF">NX782_08520</name>
</gene>
<evidence type="ECO:0000313" key="3">
    <source>
        <dbReference type="EMBL" id="MCS0589249.1"/>
    </source>
</evidence>
<keyword evidence="2" id="KW-0460">Magnesium</keyword>
<evidence type="ECO:0000256" key="1">
    <source>
        <dbReference type="ARBA" id="ARBA00022801"/>
    </source>
</evidence>